<feature type="compositionally biased region" description="Basic and acidic residues" evidence="1">
    <location>
        <begin position="10"/>
        <end position="23"/>
    </location>
</feature>
<proteinExistence type="predicted"/>
<dbReference type="EnsemblMetazoa" id="GBRI035047-RA">
    <property type="protein sequence ID" value="GBRI035047-PA"/>
    <property type="gene ID" value="GBRI035047"/>
</dbReference>
<organism evidence="2 3">
    <name type="scientific">Glossina brevipalpis</name>
    <dbReference type="NCBI Taxonomy" id="37001"/>
    <lineage>
        <taxon>Eukaryota</taxon>
        <taxon>Metazoa</taxon>
        <taxon>Ecdysozoa</taxon>
        <taxon>Arthropoda</taxon>
        <taxon>Hexapoda</taxon>
        <taxon>Insecta</taxon>
        <taxon>Pterygota</taxon>
        <taxon>Neoptera</taxon>
        <taxon>Endopterygota</taxon>
        <taxon>Diptera</taxon>
        <taxon>Brachycera</taxon>
        <taxon>Muscomorpha</taxon>
        <taxon>Hippoboscoidea</taxon>
        <taxon>Glossinidae</taxon>
        <taxon>Glossina</taxon>
    </lineage>
</organism>
<evidence type="ECO:0000313" key="2">
    <source>
        <dbReference type="EnsemblMetazoa" id="GBRI035047-PA"/>
    </source>
</evidence>
<dbReference type="AlphaFoldDB" id="A0A1A9WWK1"/>
<name>A0A1A9WWK1_9MUSC</name>
<dbReference type="VEuPathDB" id="VectorBase:GBRI035047"/>
<reference evidence="2" key="2">
    <citation type="submission" date="2020-05" db="UniProtKB">
        <authorList>
            <consortium name="EnsemblMetazoa"/>
        </authorList>
    </citation>
    <scope>IDENTIFICATION</scope>
    <source>
        <strain evidence="2">IAEA</strain>
    </source>
</reference>
<dbReference type="Proteomes" id="UP000091820">
    <property type="component" value="Unassembled WGS sequence"/>
</dbReference>
<evidence type="ECO:0000313" key="3">
    <source>
        <dbReference type="Proteomes" id="UP000091820"/>
    </source>
</evidence>
<feature type="region of interest" description="Disordered" evidence="1">
    <location>
        <begin position="1"/>
        <end position="23"/>
    </location>
</feature>
<sequence length="95" mass="10968">MKNKKTKNSLKKDHVTEKNLKKYNVKNERKRLNVNLSNIKVEREQYLYNIKITNMEERSEGAGGEVAAGYDFVQNSSYLTMPSNPVLCDLLTKTI</sequence>
<keyword evidence="3" id="KW-1185">Reference proteome</keyword>
<evidence type="ECO:0000256" key="1">
    <source>
        <dbReference type="SAM" id="MobiDB-lite"/>
    </source>
</evidence>
<protein>
    <submittedName>
        <fullName evidence="2">Uncharacterized protein</fullName>
    </submittedName>
</protein>
<accession>A0A1A9WWK1</accession>
<reference evidence="3" key="1">
    <citation type="submission" date="2014-03" db="EMBL/GenBank/DDBJ databases">
        <authorList>
            <person name="Aksoy S."/>
            <person name="Warren W."/>
            <person name="Wilson R.K."/>
        </authorList>
    </citation>
    <scope>NUCLEOTIDE SEQUENCE [LARGE SCALE GENOMIC DNA]</scope>
    <source>
        <strain evidence="3">IAEA</strain>
    </source>
</reference>